<evidence type="ECO:0000256" key="4">
    <source>
        <dbReference type="ARBA" id="ARBA00023136"/>
    </source>
</evidence>
<dbReference type="InterPro" id="IPR008521">
    <property type="entry name" value="Mg_trans_NIPA"/>
</dbReference>
<feature type="compositionally biased region" description="Polar residues" evidence="5">
    <location>
        <begin position="435"/>
        <end position="444"/>
    </location>
</feature>
<feature type="transmembrane region" description="Helical" evidence="6">
    <location>
        <begin position="296"/>
        <end position="321"/>
    </location>
</feature>
<evidence type="ECO:0000313" key="8">
    <source>
        <dbReference type="Proteomes" id="UP001222932"/>
    </source>
</evidence>
<evidence type="ECO:0000256" key="5">
    <source>
        <dbReference type="SAM" id="MobiDB-lite"/>
    </source>
</evidence>
<evidence type="ECO:0000256" key="3">
    <source>
        <dbReference type="ARBA" id="ARBA00022989"/>
    </source>
</evidence>
<feature type="compositionally biased region" description="Basic and acidic residues" evidence="5">
    <location>
        <begin position="534"/>
        <end position="549"/>
    </location>
</feature>
<feature type="transmembrane region" description="Helical" evidence="6">
    <location>
        <begin position="388"/>
        <end position="410"/>
    </location>
</feature>
<comment type="subcellular location">
    <subcellularLocation>
        <location evidence="1">Membrane</location>
        <topology evidence="1">Multi-pass membrane protein</topology>
    </subcellularLocation>
</comment>
<evidence type="ECO:0000313" key="7">
    <source>
        <dbReference type="EMBL" id="GMK58691.1"/>
    </source>
</evidence>
<keyword evidence="4 6" id="KW-0472">Membrane</keyword>
<dbReference type="EMBL" id="BTCM01000006">
    <property type="protein sequence ID" value="GMK58691.1"/>
    <property type="molecule type" value="Genomic_DNA"/>
</dbReference>
<evidence type="ECO:0000256" key="2">
    <source>
        <dbReference type="ARBA" id="ARBA00022692"/>
    </source>
</evidence>
<feature type="transmembrane region" description="Helical" evidence="6">
    <location>
        <begin position="138"/>
        <end position="158"/>
    </location>
</feature>
<feature type="transmembrane region" description="Helical" evidence="6">
    <location>
        <begin position="107"/>
        <end position="126"/>
    </location>
</feature>
<feature type="region of interest" description="Disordered" evidence="5">
    <location>
        <begin position="416"/>
        <end position="445"/>
    </location>
</feature>
<dbReference type="Gene3D" id="1.10.3730.20">
    <property type="match status" value="1"/>
</dbReference>
<dbReference type="InterPro" id="IPR037185">
    <property type="entry name" value="EmrE-like"/>
</dbReference>
<dbReference type="SUPFAM" id="SSF103481">
    <property type="entry name" value="Multidrug resistance efflux transporter EmrE"/>
    <property type="match status" value="1"/>
</dbReference>
<reference evidence="7" key="1">
    <citation type="journal article" date="2023" name="BMC Genomics">
        <title>Chromosome-level genome assemblies of Cutaneotrichosporon spp. (Trichosporonales, Basidiomycota) reveal imbalanced evolution between nucleotide sequences and chromosome synteny.</title>
        <authorList>
            <person name="Kobayashi Y."/>
            <person name="Kayamori A."/>
            <person name="Aoki K."/>
            <person name="Shiwa Y."/>
            <person name="Matsutani M."/>
            <person name="Fujita N."/>
            <person name="Sugita T."/>
            <person name="Iwasaki W."/>
            <person name="Tanaka N."/>
            <person name="Takashima M."/>
        </authorList>
    </citation>
    <scope>NUCLEOTIDE SEQUENCE</scope>
    <source>
        <strain evidence="7">HIS016</strain>
    </source>
</reference>
<feature type="transmembrane region" description="Helical" evidence="6">
    <location>
        <begin position="170"/>
        <end position="188"/>
    </location>
</feature>
<feature type="transmembrane region" description="Helical" evidence="6">
    <location>
        <begin position="360"/>
        <end position="382"/>
    </location>
</feature>
<comment type="caution">
    <text evidence="7">The sequence shown here is derived from an EMBL/GenBank/DDBJ whole genome shotgun (WGS) entry which is preliminary data.</text>
</comment>
<evidence type="ECO:0000256" key="6">
    <source>
        <dbReference type="SAM" id="Phobius"/>
    </source>
</evidence>
<dbReference type="GO" id="GO:0016020">
    <property type="term" value="C:membrane"/>
    <property type="evidence" value="ECO:0007669"/>
    <property type="project" value="UniProtKB-SubCell"/>
</dbReference>
<dbReference type="GO" id="GO:0015095">
    <property type="term" value="F:magnesium ion transmembrane transporter activity"/>
    <property type="evidence" value="ECO:0007669"/>
    <property type="project" value="InterPro"/>
</dbReference>
<feature type="region of interest" description="Disordered" evidence="5">
    <location>
        <begin position="473"/>
        <end position="564"/>
    </location>
</feature>
<dbReference type="AlphaFoldDB" id="A0AAD3TXI0"/>
<evidence type="ECO:0000256" key="1">
    <source>
        <dbReference type="ARBA" id="ARBA00004141"/>
    </source>
</evidence>
<dbReference type="PANTHER" id="PTHR12570">
    <property type="match status" value="1"/>
</dbReference>
<keyword evidence="2 6" id="KW-0812">Transmembrane</keyword>
<sequence length="564" mass="61507">MADDLVESVTDTLVAAATATATFIAEAAATAAVDNWLTSDNSSLPLGMDGSDVTPAPSDGGSYFVNTLIGLLIVLLASVLNALGLNITKLDHQKQQAIPKRQRTKEYMRPLWLVGMGIYIASQLFGSPLALRYLRPDWVAPLGASSLVFNFLFAYWLVGTPVTQSDIRGTLFIVLGVILIVIFSSINHGLKQELSVDELSALWSRGSWLSYFFVLIFATWVVYLVGNLLHKVAKQRASFSPLPSPTLGRGSRPLPALNIFQRALARWGAWEGMVLGHLERLLQRTHDARIQWLEGIFFASCGGSLAGLCLVFTKAIVKIMWGDGHPLLHFSAIMTLILLVGTAVLQIVCLNSALRCADTVVVVPLFYAGYTVFGFINALIFYDQAGSYARWILIMVFLSIGVLIGGVILLSTKPEEPELSEAGNTDPAIRMRPGTTRSPLTQNGAAMGTTDVITLDDTPKPSQDQPEAVVWHLGEDSDDEDANGKLVKNGDDRKDEPDSDDEEEEGRGIGGTKESRGERGGLLLQTDDDDDLEDRMSPRPEPRRMPSKIEEDEAETFGPWTSGR</sequence>
<feature type="transmembrane region" description="Helical" evidence="6">
    <location>
        <begin position="208"/>
        <end position="229"/>
    </location>
</feature>
<gene>
    <name evidence="7" type="ORF">CspeluHIS016_0601330</name>
</gene>
<dbReference type="Proteomes" id="UP001222932">
    <property type="component" value="Unassembled WGS sequence"/>
</dbReference>
<keyword evidence="3 6" id="KW-1133">Transmembrane helix</keyword>
<keyword evidence="8" id="KW-1185">Reference proteome</keyword>
<feature type="transmembrane region" description="Helical" evidence="6">
    <location>
        <begin position="63"/>
        <end position="87"/>
    </location>
</feature>
<evidence type="ECO:0008006" key="9">
    <source>
        <dbReference type="Google" id="ProtNLM"/>
    </source>
</evidence>
<accession>A0AAD3TXI0</accession>
<dbReference type="PANTHER" id="PTHR12570:SF82">
    <property type="entry name" value="NIPA-LIKE PROTEIN 3"/>
    <property type="match status" value="1"/>
</dbReference>
<reference evidence="7" key="2">
    <citation type="submission" date="2023-06" db="EMBL/GenBank/DDBJ databases">
        <authorList>
            <person name="Kobayashi Y."/>
            <person name="Kayamori A."/>
            <person name="Aoki K."/>
            <person name="Shiwa Y."/>
            <person name="Fujita N."/>
            <person name="Sugita T."/>
            <person name="Iwasaki W."/>
            <person name="Tanaka N."/>
            <person name="Takashima M."/>
        </authorList>
    </citation>
    <scope>NUCLEOTIDE SEQUENCE</scope>
    <source>
        <strain evidence="7">HIS016</strain>
    </source>
</reference>
<proteinExistence type="predicted"/>
<name>A0AAD3TXI0_9TREE</name>
<feature type="transmembrane region" description="Helical" evidence="6">
    <location>
        <begin position="327"/>
        <end position="348"/>
    </location>
</feature>
<organism evidence="7 8">
    <name type="scientific">Cutaneotrichosporon spelunceum</name>
    <dbReference type="NCBI Taxonomy" id="1672016"/>
    <lineage>
        <taxon>Eukaryota</taxon>
        <taxon>Fungi</taxon>
        <taxon>Dikarya</taxon>
        <taxon>Basidiomycota</taxon>
        <taxon>Agaricomycotina</taxon>
        <taxon>Tremellomycetes</taxon>
        <taxon>Trichosporonales</taxon>
        <taxon>Trichosporonaceae</taxon>
        <taxon>Cutaneotrichosporon</taxon>
    </lineage>
</organism>
<protein>
    <recommendedName>
        <fullName evidence="9">DUF803-domain-containing protein</fullName>
    </recommendedName>
</protein>